<accession>A0A9D2I5W6</accession>
<sequence>MKSEKSISWAEIYKRWEWLSYRLPDVNEKLEINRVKVNGYIRKDGYFYGWDWIRNEDFASRTDYVANHTTSFLLGGDCLNKGTLRTLEYLAEEENAETRAAIWLYAFLRDAMEHLVDNWRGNGYEIICEVERETLLYLRGKGLEWHHAMKRLLPEPCFSQKLLNAIHLEEIDTVIELAVITADHILSHYKVAEYDSRLSEKE</sequence>
<evidence type="ECO:0000313" key="2">
    <source>
        <dbReference type="Proteomes" id="UP000886858"/>
    </source>
</evidence>
<comment type="caution">
    <text evidence="1">The sequence shown here is derived from an EMBL/GenBank/DDBJ whole genome shotgun (WGS) entry which is preliminary data.</text>
</comment>
<dbReference type="EMBL" id="DWYY01000062">
    <property type="protein sequence ID" value="HJA92662.1"/>
    <property type="molecule type" value="Genomic_DNA"/>
</dbReference>
<dbReference type="AlphaFoldDB" id="A0A9D2I5W6"/>
<protein>
    <submittedName>
        <fullName evidence="1">Uncharacterized protein</fullName>
    </submittedName>
</protein>
<proteinExistence type="predicted"/>
<name>A0A9D2I5W6_9FIRM</name>
<dbReference type="Proteomes" id="UP000886858">
    <property type="component" value="Unassembled WGS sequence"/>
</dbReference>
<organism evidence="1 2">
    <name type="scientific">Candidatus Eisenbergiella merdipullorum</name>
    <dbReference type="NCBI Taxonomy" id="2838553"/>
    <lineage>
        <taxon>Bacteria</taxon>
        <taxon>Bacillati</taxon>
        <taxon>Bacillota</taxon>
        <taxon>Clostridia</taxon>
        <taxon>Lachnospirales</taxon>
        <taxon>Lachnospiraceae</taxon>
        <taxon>Eisenbergiella</taxon>
    </lineage>
</organism>
<reference evidence="1" key="1">
    <citation type="journal article" date="2021" name="PeerJ">
        <title>Extensive microbial diversity within the chicken gut microbiome revealed by metagenomics and culture.</title>
        <authorList>
            <person name="Gilroy R."/>
            <person name="Ravi A."/>
            <person name="Getino M."/>
            <person name="Pursley I."/>
            <person name="Horton D.L."/>
            <person name="Alikhan N.F."/>
            <person name="Baker D."/>
            <person name="Gharbi K."/>
            <person name="Hall N."/>
            <person name="Watson M."/>
            <person name="Adriaenssens E.M."/>
            <person name="Foster-Nyarko E."/>
            <person name="Jarju S."/>
            <person name="Secka A."/>
            <person name="Antonio M."/>
            <person name="Oren A."/>
            <person name="Chaudhuri R.R."/>
            <person name="La Ragione R."/>
            <person name="Hildebrand F."/>
            <person name="Pallen M.J."/>
        </authorList>
    </citation>
    <scope>NUCLEOTIDE SEQUENCE</scope>
    <source>
        <strain evidence="1">CHK179-7159</strain>
    </source>
</reference>
<gene>
    <name evidence="1" type="ORF">H9717_06045</name>
</gene>
<reference evidence="1" key="2">
    <citation type="submission" date="2021-04" db="EMBL/GenBank/DDBJ databases">
        <authorList>
            <person name="Gilroy R."/>
        </authorList>
    </citation>
    <scope>NUCLEOTIDE SEQUENCE</scope>
    <source>
        <strain evidence="1">CHK179-7159</strain>
    </source>
</reference>
<evidence type="ECO:0000313" key="1">
    <source>
        <dbReference type="EMBL" id="HJA92662.1"/>
    </source>
</evidence>